<dbReference type="eggNOG" id="ENOG5033J9P">
    <property type="taxonomic scope" value="Bacteria"/>
</dbReference>
<organism evidence="1 2">
    <name type="scientific">Chthoniobacter flavus Ellin428</name>
    <dbReference type="NCBI Taxonomy" id="497964"/>
    <lineage>
        <taxon>Bacteria</taxon>
        <taxon>Pseudomonadati</taxon>
        <taxon>Verrucomicrobiota</taxon>
        <taxon>Spartobacteria</taxon>
        <taxon>Chthoniobacterales</taxon>
        <taxon>Chthoniobacteraceae</taxon>
        <taxon>Chthoniobacter</taxon>
    </lineage>
</organism>
<proteinExistence type="predicted"/>
<dbReference type="InParanoid" id="B4DAU4"/>
<name>B4DAU4_9BACT</name>
<sequence>MRVLLASLLISIPLAHGDTWVPPVTQIYHSRDASLVVRIDPVQRDQKDARPTATITKWSPKDRSYRFVRRVTLRNPRSPIIALITNDACFLITFDDWFGVGTTDNAVVIYDLDKGSIHNYRIDDFLPESYREKFQRSTSSLTWRGEPFVDEWEHTIYVPLPDTTPDSKGFEPHIEIDPAKHKIWIQKEDKPEQ</sequence>
<evidence type="ECO:0000313" key="2">
    <source>
        <dbReference type="Proteomes" id="UP000005824"/>
    </source>
</evidence>
<evidence type="ECO:0000313" key="1">
    <source>
        <dbReference type="EMBL" id="EDY16416.1"/>
    </source>
</evidence>
<accession>B4DAU4</accession>
<protein>
    <submittedName>
        <fullName evidence="1">Uncharacterized protein</fullName>
    </submittedName>
</protein>
<dbReference type="AlphaFoldDB" id="B4DAU4"/>
<dbReference type="RefSeq" id="WP_006983354.1">
    <property type="nucleotide sequence ID" value="NZ_ABVL01000033.1"/>
</dbReference>
<keyword evidence="2" id="KW-1185">Reference proteome</keyword>
<comment type="caution">
    <text evidence="1">The sequence shown here is derived from an EMBL/GenBank/DDBJ whole genome shotgun (WGS) entry which is preliminary data.</text>
</comment>
<dbReference type="EMBL" id="ABVL01000033">
    <property type="protein sequence ID" value="EDY16416.1"/>
    <property type="molecule type" value="Genomic_DNA"/>
</dbReference>
<gene>
    <name evidence="1" type="ORF">CfE428DRAFT_6035</name>
</gene>
<dbReference type="Proteomes" id="UP000005824">
    <property type="component" value="Unassembled WGS sequence"/>
</dbReference>
<reference evidence="1 2" key="1">
    <citation type="journal article" date="2011" name="J. Bacteriol.">
        <title>Genome sequence of Chthoniobacter flavus Ellin428, an aerobic heterotrophic soil bacterium.</title>
        <authorList>
            <person name="Kant R."/>
            <person name="van Passel M.W."/>
            <person name="Palva A."/>
            <person name="Lucas S."/>
            <person name="Lapidus A."/>
            <person name="Glavina Del Rio T."/>
            <person name="Dalin E."/>
            <person name="Tice H."/>
            <person name="Bruce D."/>
            <person name="Goodwin L."/>
            <person name="Pitluck S."/>
            <person name="Larimer F.W."/>
            <person name="Land M.L."/>
            <person name="Hauser L."/>
            <person name="Sangwan P."/>
            <person name="de Vos W.M."/>
            <person name="Janssen P.H."/>
            <person name="Smidt H."/>
        </authorList>
    </citation>
    <scope>NUCLEOTIDE SEQUENCE [LARGE SCALE GENOMIC DNA]</scope>
    <source>
        <strain evidence="1 2">Ellin428</strain>
    </source>
</reference>